<keyword evidence="6" id="KW-0472">Membrane</keyword>
<sequence>MNQADQSRGYPFHNPLSSRRLRALTGAATALLLTVAGTQSVQAGGFEIPENTTKSVARGGTGVVNKRDPSALYFNPALLPRARGFQALVNVNFVNLNIDFQRDPLIRNAGKRNEQVIEFDPVTNEAGFFPAPFLSLSYDFGIKNFAAGLGLFGPSGYGGRCYGEVKDGECKVRTADPNGVDAAARYMMVNSSMIEVLGSLGAGYTFEVGGGELSIGATGMLTYLDADFILAVHGIPGEEKLEDPSNDAIFYGKSLSDLAMTGTFGVAYDFQGWRAALSYRLPIDWEAEGTVSMTPAPSTGLGELTDDRLTLATAQAGNLRAGIAYEGGVHPGDPELPRYDIEFNMVWEDWSRLEHFKIDPRGQLLLGGAEIDLGTLYQVKNYKDTYSFRLGGSYAINEWLSGHAGGYYETGAQSNEYTNVDFVSWDRFASGLGVTFRLFDMLDLDLAYQHVFSPDRVVKNGKVHQQVPLADCKGPDYDNEYCSPQGTPPGNPQNNGTWSSSFQTASVGLTFYYD</sequence>
<dbReference type="PANTHER" id="PTHR35093:SF8">
    <property type="entry name" value="OUTER MEMBRANE PROTEIN NMB0088-RELATED"/>
    <property type="match status" value="1"/>
</dbReference>
<dbReference type="SUPFAM" id="SSF56935">
    <property type="entry name" value="Porins"/>
    <property type="match status" value="1"/>
</dbReference>
<protein>
    <submittedName>
        <fullName evidence="9">Uncharacterized protein</fullName>
    </submittedName>
</protein>
<evidence type="ECO:0000256" key="5">
    <source>
        <dbReference type="ARBA" id="ARBA00022729"/>
    </source>
</evidence>
<dbReference type="OrthoDB" id="9922at2"/>
<accession>A0A2Z4FKR3</accession>
<keyword evidence="3" id="KW-1134">Transmembrane beta strand</keyword>
<evidence type="ECO:0000256" key="8">
    <source>
        <dbReference type="SAM" id="MobiDB-lite"/>
    </source>
</evidence>
<gene>
    <name evidence="9" type="ORF">DN745_08745</name>
</gene>
<evidence type="ECO:0000313" key="10">
    <source>
        <dbReference type="Proteomes" id="UP000249799"/>
    </source>
</evidence>
<dbReference type="KEGG" id="bsed:DN745_08745"/>
<keyword evidence="4" id="KW-0812">Transmembrane</keyword>
<dbReference type="GO" id="GO:0015483">
    <property type="term" value="F:long-chain fatty acid transporting porin activity"/>
    <property type="evidence" value="ECO:0007669"/>
    <property type="project" value="TreeGrafter"/>
</dbReference>
<dbReference type="InterPro" id="IPR005017">
    <property type="entry name" value="OMPP1/FadL/TodX"/>
</dbReference>
<dbReference type="RefSeq" id="WP_111334019.1">
    <property type="nucleotide sequence ID" value="NZ_CP030032.1"/>
</dbReference>
<keyword evidence="7" id="KW-0998">Cell outer membrane</keyword>
<dbReference type="EMBL" id="CP030032">
    <property type="protein sequence ID" value="AWV89420.1"/>
    <property type="molecule type" value="Genomic_DNA"/>
</dbReference>
<dbReference type="Gene3D" id="2.40.160.60">
    <property type="entry name" value="Outer membrane protein transport protein (OMPP1/FadL/TodX)"/>
    <property type="match status" value="1"/>
</dbReference>
<evidence type="ECO:0000313" key="9">
    <source>
        <dbReference type="EMBL" id="AWV89420.1"/>
    </source>
</evidence>
<dbReference type="Pfam" id="PF03349">
    <property type="entry name" value="Toluene_X"/>
    <property type="match status" value="1"/>
</dbReference>
<proteinExistence type="inferred from homology"/>
<feature type="region of interest" description="Disordered" evidence="8">
    <location>
        <begin position="480"/>
        <end position="499"/>
    </location>
</feature>
<evidence type="ECO:0000256" key="1">
    <source>
        <dbReference type="ARBA" id="ARBA00004571"/>
    </source>
</evidence>
<name>A0A2Z4FKR3_9DELT</name>
<comment type="similarity">
    <text evidence="2">Belongs to the OmpP1/FadL family.</text>
</comment>
<keyword evidence="10" id="KW-1185">Reference proteome</keyword>
<dbReference type="PANTHER" id="PTHR35093">
    <property type="entry name" value="OUTER MEMBRANE PROTEIN NMB0088-RELATED"/>
    <property type="match status" value="1"/>
</dbReference>
<evidence type="ECO:0000256" key="4">
    <source>
        <dbReference type="ARBA" id="ARBA00022692"/>
    </source>
</evidence>
<dbReference type="Proteomes" id="UP000249799">
    <property type="component" value="Chromosome"/>
</dbReference>
<evidence type="ECO:0000256" key="2">
    <source>
        <dbReference type="ARBA" id="ARBA00008163"/>
    </source>
</evidence>
<dbReference type="GO" id="GO:0009279">
    <property type="term" value="C:cell outer membrane"/>
    <property type="evidence" value="ECO:0007669"/>
    <property type="project" value="UniProtKB-SubCell"/>
</dbReference>
<evidence type="ECO:0000256" key="7">
    <source>
        <dbReference type="ARBA" id="ARBA00023237"/>
    </source>
</evidence>
<dbReference type="AlphaFoldDB" id="A0A2Z4FKR3"/>
<reference evidence="9 10" key="1">
    <citation type="submission" date="2018-06" db="EMBL/GenBank/DDBJ databases">
        <title>Lujinxingia sediminis gen. nov. sp. nov., a new facultative anaerobic member of the class Deltaproteobacteria, and proposal of Lujinxingaceae fam. nov.</title>
        <authorList>
            <person name="Guo L.-Y."/>
            <person name="Li C.-M."/>
            <person name="Wang S."/>
            <person name="Du Z.-J."/>
        </authorList>
    </citation>
    <scope>NUCLEOTIDE SEQUENCE [LARGE SCALE GENOMIC DNA]</scope>
    <source>
        <strain evidence="9 10">FA350</strain>
    </source>
</reference>
<organism evidence="9 10">
    <name type="scientific">Bradymonas sediminis</name>
    <dbReference type="NCBI Taxonomy" id="1548548"/>
    <lineage>
        <taxon>Bacteria</taxon>
        <taxon>Deltaproteobacteria</taxon>
        <taxon>Bradymonadales</taxon>
        <taxon>Bradymonadaceae</taxon>
        <taxon>Bradymonas</taxon>
    </lineage>
</organism>
<keyword evidence="5" id="KW-0732">Signal</keyword>
<evidence type="ECO:0000256" key="6">
    <source>
        <dbReference type="ARBA" id="ARBA00023136"/>
    </source>
</evidence>
<evidence type="ECO:0000256" key="3">
    <source>
        <dbReference type="ARBA" id="ARBA00022452"/>
    </source>
</evidence>
<comment type="subcellular location">
    <subcellularLocation>
        <location evidence="1">Cell outer membrane</location>
        <topology evidence="1">Multi-pass membrane protein</topology>
    </subcellularLocation>
</comment>